<dbReference type="InterPro" id="IPR010359">
    <property type="entry name" value="IrrE_HExxH"/>
</dbReference>
<evidence type="ECO:0000313" key="3">
    <source>
        <dbReference type="Proteomes" id="UP001272052"/>
    </source>
</evidence>
<reference evidence="2 3" key="1">
    <citation type="submission" date="2023-06" db="EMBL/GenBank/DDBJ databases">
        <title>Genome sequence of Methanimicrococcus sp. At1.</title>
        <authorList>
            <person name="Protasov E."/>
            <person name="Platt K."/>
            <person name="Poehlein A."/>
            <person name="Daniel R."/>
            <person name="Brune A."/>
        </authorList>
    </citation>
    <scope>NUCLEOTIDE SEQUENCE [LARGE SCALE GENOMIC DNA]</scope>
    <source>
        <strain evidence="2 3">At1</strain>
    </source>
</reference>
<protein>
    <recommendedName>
        <fullName evidence="1">IrrE N-terminal-like domain-containing protein</fullName>
    </recommendedName>
</protein>
<keyword evidence="3" id="KW-1185">Reference proteome</keyword>
<gene>
    <name evidence="2" type="ORF">MmiAt1_09790</name>
</gene>
<evidence type="ECO:0000313" key="2">
    <source>
        <dbReference type="EMBL" id="MDV0445402.1"/>
    </source>
</evidence>
<feature type="domain" description="IrrE N-terminal-like" evidence="1">
    <location>
        <begin position="51"/>
        <end position="162"/>
    </location>
</feature>
<dbReference type="EMBL" id="JAWDKC010000017">
    <property type="protein sequence ID" value="MDV0445402.1"/>
    <property type="molecule type" value="Genomic_DNA"/>
</dbReference>
<name>A0ABU3VPQ1_9EURY</name>
<dbReference type="Pfam" id="PF06114">
    <property type="entry name" value="Peptidase_M78"/>
    <property type="match status" value="1"/>
</dbReference>
<dbReference type="Proteomes" id="UP001272052">
    <property type="component" value="Unassembled WGS sequence"/>
</dbReference>
<dbReference type="PANTHER" id="PTHR43236:SF1">
    <property type="entry name" value="BLL7220 PROTEIN"/>
    <property type="match status" value="1"/>
</dbReference>
<proteinExistence type="predicted"/>
<accession>A0ABU3VPQ1</accession>
<comment type="caution">
    <text evidence="2">The sequence shown here is derived from an EMBL/GenBank/DDBJ whole genome shotgun (WGS) entry which is preliminary data.</text>
</comment>
<dbReference type="RefSeq" id="WP_318785826.1">
    <property type="nucleotide sequence ID" value="NZ_JAWDKC010000017.1"/>
</dbReference>
<organism evidence="2 3">
    <name type="scientific">Methanimicrococcus hacksteinii</name>
    <dbReference type="NCBI Taxonomy" id="3028293"/>
    <lineage>
        <taxon>Archaea</taxon>
        <taxon>Methanobacteriati</taxon>
        <taxon>Methanobacteriota</taxon>
        <taxon>Stenosarchaea group</taxon>
        <taxon>Methanomicrobia</taxon>
        <taxon>Methanosarcinales</taxon>
        <taxon>Methanosarcinaceae</taxon>
        <taxon>Methanimicrococcus</taxon>
    </lineage>
</organism>
<dbReference type="PANTHER" id="PTHR43236">
    <property type="entry name" value="ANTITOXIN HIGA1"/>
    <property type="match status" value="1"/>
</dbReference>
<evidence type="ECO:0000259" key="1">
    <source>
        <dbReference type="Pfam" id="PF06114"/>
    </source>
</evidence>
<dbReference type="Gene3D" id="1.10.10.2910">
    <property type="match status" value="1"/>
</dbReference>
<dbReference type="InterPro" id="IPR052345">
    <property type="entry name" value="Rad_response_metalloprotease"/>
</dbReference>
<sequence>MKNNTDLNEEALYLRKEFGIDFTSPVDIFSLIGNLDSMTTILYPFSNNISGISIKIESERIIAINSTQSYGRQRFTAAHELYHLFIEEENMVICENVEWEQKPDSEKEADIFASYFLIPDEALKQFIEKNLNRDNKHLTAEDVIEIQQYFQISHKATLYRLKIDKYSYDKELWDLKAIDLAKKQGYNKKLYQSNSKMKQYKTTGNYIKKLEEIRSKNIISQGKYEELQREAFIND</sequence>